<keyword evidence="5" id="KW-0128">Catecholamine metabolism</keyword>
<dbReference type="EMBL" id="SCEB01004109">
    <property type="protein sequence ID" value="RXM93799.1"/>
    <property type="molecule type" value="Genomic_DNA"/>
</dbReference>
<dbReference type="Gene3D" id="3.40.50.300">
    <property type="entry name" value="P-loop containing nucleotide triphosphate hydrolases"/>
    <property type="match status" value="2"/>
</dbReference>
<organism evidence="8 9">
    <name type="scientific">Acipenser ruthenus</name>
    <name type="common">Sterlet sturgeon</name>
    <dbReference type="NCBI Taxonomy" id="7906"/>
    <lineage>
        <taxon>Eukaryota</taxon>
        <taxon>Metazoa</taxon>
        <taxon>Chordata</taxon>
        <taxon>Craniata</taxon>
        <taxon>Vertebrata</taxon>
        <taxon>Euteleostomi</taxon>
        <taxon>Actinopterygii</taxon>
        <taxon>Chondrostei</taxon>
        <taxon>Acipenseriformes</taxon>
        <taxon>Acipenseridae</taxon>
        <taxon>Acipenser</taxon>
    </lineage>
</organism>
<protein>
    <submittedName>
        <fullName evidence="8">F-box only protein 42</fullName>
    </submittedName>
</protein>
<keyword evidence="3" id="KW-0963">Cytoplasm</keyword>
<keyword evidence="4" id="KW-0808">Transferase</keyword>
<comment type="similarity">
    <text evidence="2">Belongs to the sulfotransferase 1 family.</text>
</comment>
<feature type="domain" description="F-box" evidence="7">
    <location>
        <begin position="138"/>
        <end position="187"/>
    </location>
</feature>
<keyword evidence="9" id="KW-1185">Reference proteome</keyword>
<dbReference type="SMART" id="SM00256">
    <property type="entry name" value="FBOX"/>
    <property type="match status" value="2"/>
</dbReference>
<evidence type="ECO:0000313" key="9">
    <source>
        <dbReference type="Proteomes" id="UP000289886"/>
    </source>
</evidence>
<feature type="region of interest" description="Disordered" evidence="6">
    <location>
        <begin position="455"/>
        <end position="500"/>
    </location>
</feature>
<comment type="caution">
    <text evidence="8">The sequence shown here is derived from an EMBL/GenBank/DDBJ whole genome shotgun (WGS) entry which is preliminary data.</text>
</comment>
<dbReference type="InterPro" id="IPR036047">
    <property type="entry name" value="F-box-like_dom_sf"/>
</dbReference>
<dbReference type="SUPFAM" id="SSF52540">
    <property type="entry name" value="P-loop containing nucleoside triphosphate hydrolases"/>
    <property type="match status" value="2"/>
</dbReference>
<dbReference type="CDD" id="cd22110">
    <property type="entry name" value="F-box_FBXO42"/>
    <property type="match status" value="2"/>
</dbReference>
<dbReference type="Gene3D" id="2.120.10.80">
    <property type="entry name" value="Kelch-type beta propeller"/>
    <property type="match status" value="2"/>
</dbReference>
<evidence type="ECO:0000259" key="7">
    <source>
        <dbReference type="PROSITE" id="PS50181"/>
    </source>
</evidence>
<dbReference type="GO" id="GO:0006805">
    <property type="term" value="P:xenobiotic metabolic process"/>
    <property type="evidence" value="ECO:0007669"/>
    <property type="project" value="UniProtKB-ARBA"/>
</dbReference>
<reference evidence="8 9" key="1">
    <citation type="submission" date="2019-01" db="EMBL/GenBank/DDBJ databases">
        <title>Draft Genome and Complete Hox-Cluster Characterization of the Sterlet Sturgeon (Acipenser ruthenus).</title>
        <authorList>
            <person name="Wei Q."/>
        </authorList>
    </citation>
    <scope>NUCLEOTIDE SEQUENCE [LARGE SCALE GENOMIC DNA]</scope>
    <source>
        <strain evidence="8">WHYD16114868_AA</strain>
        <tissue evidence="8">Blood</tissue>
    </source>
</reference>
<proteinExistence type="inferred from homology"/>
<evidence type="ECO:0000256" key="6">
    <source>
        <dbReference type="SAM" id="MobiDB-lite"/>
    </source>
</evidence>
<dbReference type="InterPro" id="IPR001810">
    <property type="entry name" value="F-box_dom"/>
</dbReference>
<evidence type="ECO:0000256" key="1">
    <source>
        <dbReference type="ARBA" id="ARBA00004496"/>
    </source>
</evidence>
<dbReference type="InterPro" id="IPR015915">
    <property type="entry name" value="Kelch-typ_b-propeller"/>
</dbReference>
<dbReference type="PANTHER" id="PTHR46432:SF1">
    <property type="entry name" value="F-BOX ONLY PROTEIN 42"/>
    <property type="match status" value="1"/>
</dbReference>
<dbReference type="Pfam" id="PF12937">
    <property type="entry name" value="F-box-like"/>
    <property type="match status" value="2"/>
</dbReference>
<dbReference type="Gene3D" id="1.20.1280.50">
    <property type="match status" value="2"/>
</dbReference>
<dbReference type="FunFam" id="3.40.50.300:FF:000433">
    <property type="entry name" value="Estrogen sulfotransferase"/>
    <property type="match status" value="1"/>
</dbReference>
<feature type="compositionally biased region" description="Acidic residues" evidence="6">
    <location>
        <begin position="111"/>
        <end position="123"/>
    </location>
</feature>
<feature type="compositionally biased region" description="Acidic residues" evidence="6">
    <location>
        <begin position="1"/>
        <end position="31"/>
    </location>
</feature>
<evidence type="ECO:0000256" key="2">
    <source>
        <dbReference type="ARBA" id="ARBA00005771"/>
    </source>
</evidence>
<dbReference type="GO" id="GO:0008146">
    <property type="term" value="F:sulfotransferase activity"/>
    <property type="evidence" value="ECO:0007669"/>
    <property type="project" value="InterPro"/>
</dbReference>
<dbReference type="InterPro" id="IPR000863">
    <property type="entry name" value="Sulfotransferase_dom"/>
</dbReference>
<dbReference type="InterPro" id="IPR052821">
    <property type="entry name" value="F-box_only_SRC"/>
</dbReference>
<dbReference type="SUPFAM" id="SSF81383">
    <property type="entry name" value="F-box domain"/>
    <property type="match status" value="2"/>
</dbReference>
<evidence type="ECO:0000256" key="4">
    <source>
        <dbReference type="ARBA" id="ARBA00022679"/>
    </source>
</evidence>
<feature type="compositionally biased region" description="Polar residues" evidence="6">
    <location>
        <begin position="460"/>
        <end position="473"/>
    </location>
</feature>
<dbReference type="Pfam" id="PF00685">
    <property type="entry name" value="Sulfotransfer_1"/>
    <property type="match status" value="2"/>
</dbReference>
<dbReference type="Proteomes" id="UP000289886">
    <property type="component" value="Unassembled WGS sequence"/>
</dbReference>
<dbReference type="AlphaFoldDB" id="A0A444V084"/>
<name>A0A444V084_ACIRT</name>
<dbReference type="PANTHER" id="PTHR46432">
    <property type="entry name" value="F-BOX ONLY PROTEIN 42"/>
    <property type="match status" value="1"/>
</dbReference>
<accession>A0A444V084</accession>
<dbReference type="Pfam" id="PF13415">
    <property type="entry name" value="Beta-prop_FBX42"/>
    <property type="match status" value="1"/>
</dbReference>
<dbReference type="GO" id="GO:0006584">
    <property type="term" value="P:catecholamine metabolic process"/>
    <property type="evidence" value="ECO:0007669"/>
    <property type="project" value="UniProtKB-KW"/>
</dbReference>
<evidence type="ECO:0000256" key="3">
    <source>
        <dbReference type="ARBA" id="ARBA00022490"/>
    </source>
</evidence>
<feature type="domain" description="F-box" evidence="7">
    <location>
        <begin position="46"/>
        <end position="93"/>
    </location>
</feature>
<gene>
    <name evidence="8" type="ORF">EOD39_18698</name>
</gene>
<dbReference type="InterPro" id="IPR027417">
    <property type="entry name" value="P-loop_NTPase"/>
</dbReference>
<dbReference type="GO" id="GO:0005737">
    <property type="term" value="C:cytoplasm"/>
    <property type="evidence" value="ECO:0007669"/>
    <property type="project" value="UniProtKB-SubCell"/>
</dbReference>
<feature type="region of interest" description="Disordered" evidence="6">
    <location>
        <begin position="111"/>
        <end position="131"/>
    </location>
</feature>
<dbReference type="GO" id="GO:1990756">
    <property type="term" value="F:ubiquitin-like ligase-substrate adaptor activity"/>
    <property type="evidence" value="ECO:0007669"/>
    <property type="project" value="TreeGrafter"/>
</dbReference>
<dbReference type="PROSITE" id="PS50181">
    <property type="entry name" value="FBOX"/>
    <property type="match status" value="2"/>
</dbReference>
<dbReference type="SUPFAM" id="SSF117281">
    <property type="entry name" value="Kelch motif"/>
    <property type="match status" value="1"/>
</dbReference>
<sequence length="905" mass="103595">MASSSDSEDDSFIAMDTEEAVEGSMEQDEEPQQQQQRPLEVEQRHHRTMGELPEEVLEYILSFLSPYQEHKTAALVCKQWYRLIKVAVTWRDMASSSDSEDDSFIAMDTEEAVEGSMEQDEEPQQQQQRPLEVEQRHHRTMGELPEEVLEYILSFLSPYQEHKTAALVCKQWYRLIKGVAHQCYHGFIKAVQEGNIQWESRTYPYPGTPITQRFSHSACYYDSHQSMYVFGGCTQSSCNAAFNDLWRLDLNSKEWIRPLASGSYPSPKAGATLVVYRDLLVLFGGWTRPSPYPLHQPERFFDEIHTYSPSKNWWNCIVTTQGPPPMAGHSSSVIGDKMIVFGGSLGSRQMSNEVWVLDLEQWAWSKPNIASPTPHPRGGQSQIVIDDETLLILGGCGGPNALLKDAWLLHMHTNPWTWQQLKVENEEHGAPELWCHPACRVGQCVVVFSQAPSGRAPLSPSMNSRPSPISATPPSLMPEPREYRSHSPVKGGEEAPCVNGRWGTLRSRAQRHGGAREGSLSPSRGGAVLGTQGEMENVKSWEGSRCSFGQIKGVPLLEPTVQNWELVENFRAQPDDLLIATYPKAGTTWTQEIVDLILNDGDAEKCRRAPTHKRMPFLEMFPVPPLESGVSYLDKMPSPRVIKTHLPIQLVPQSFWDNNCKVIYMARNAKDSVVSYFYFDRMNRIQPDPGPWDQYLHKFMHGQLFCGYWYDHVKGYWREKETKRILYLLYEDMKENPRDEVIRVMRFLEHPLPDDIIDRIIELTSFSTMKENPMANYSTIPDSVFDRSVSTFMRKGTGSETVKQQVPKNPRDEVIRVMRFLEHPLPDDIIDRIIELTSFSTMKENPMANYSTIPDSVFDRSVSTFMRKGEVGDWLNHFSPEESRLFDEHYEKMMSGTSIPFRTQL</sequence>
<feature type="region of interest" description="Disordered" evidence="6">
    <location>
        <begin position="1"/>
        <end position="44"/>
    </location>
</feature>
<dbReference type="GO" id="GO:0019005">
    <property type="term" value="C:SCF ubiquitin ligase complex"/>
    <property type="evidence" value="ECO:0007669"/>
    <property type="project" value="TreeGrafter"/>
</dbReference>
<evidence type="ECO:0000256" key="5">
    <source>
        <dbReference type="ARBA" id="ARBA00022939"/>
    </source>
</evidence>
<comment type="subcellular location">
    <subcellularLocation>
        <location evidence="1">Cytoplasm</location>
    </subcellularLocation>
</comment>
<evidence type="ECO:0000313" key="8">
    <source>
        <dbReference type="EMBL" id="RXM93799.1"/>
    </source>
</evidence>